<dbReference type="CDD" id="cd00093">
    <property type="entry name" value="HTH_XRE"/>
    <property type="match status" value="1"/>
</dbReference>
<organism evidence="3 4">
    <name type="scientific">Harryflintia acetispora</name>
    <dbReference type="NCBI Taxonomy" id="1849041"/>
    <lineage>
        <taxon>Bacteria</taxon>
        <taxon>Bacillati</taxon>
        <taxon>Bacillota</taxon>
        <taxon>Clostridia</taxon>
        <taxon>Eubacteriales</taxon>
        <taxon>Oscillospiraceae</taxon>
        <taxon>Harryflintia</taxon>
    </lineage>
</organism>
<dbReference type="Gene3D" id="1.10.260.40">
    <property type="entry name" value="lambda repressor-like DNA-binding domains"/>
    <property type="match status" value="1"/>
</dbReference>
<dbReference type="InterPro" id="IPR010982">
    <property type="entry name" value="Lambda_DNA-bd_dom_sf"/>
</dbReference>
<dbReference type="PANTHER" id="PTHR46797:SF1">
    <property type="entry name" value="METHYLPHOSPHONATE SYNTHASE"/>
    <property type="match status" value="1"/>
</dbReference>
<dbReference type="SUPFAM" id="SSF47413">
    <property type="entry name" value="lambda repressor-like DNA-binding domains"/>
    <property type="match status" value="1"/>
</dbReference>
<reference evidence="3 4" key="1">
    <citation type="submission" date="2019-03" db="EMBL/GenBank/DDBJ databases">
        <title>Genomic Encyclopedia of Type Strains, Phase IV (KMG-IV): sequencing the most valuable type-strain genomes for metagenomic binning, comparative biology and taxonomic classification.</title>
        <authorList>
            <person name="Goeker M."/>
        </authorList>
    </citation>
    <scope>NUCLEOTIDE SEQUENCE [LARGE SCALE GENOMIC DNA]</scope>
    <source>
        <strain evidence="3 4">DSM 100433</strain>
    </source>
</reference>
<dbReference type="InterPro" id="IPR001387">
    <property type="entry name" value="Cro/C1-type_HTH"/>
</dbReference>
<dbReference type="GO" id="GO:0003677">
    <property type="term" value="F:DNA binding"/>
    <property type="evidence" value="ECO:0007669"/>
    <property type="project" value="UniProtKB-KW"/>
</dbReference>
<dbReference type="RefSeq" id="WP_159449070.1">
    <property type="nucleotide sequence ID" value="NZ_SLUK01000001.1"/>
</dbReference>
<dbReference type="Pfam" id="PF01381">
    <property type="entry name" value="HTH_3"/>
    <property type="match status" value="1"/>
</dbReference>
<dbReference type="AlphaFoldDB" id="A0A9X8UL68"/>
<dbReference type="PANTHER" id="PTHR46797">
    <property type="entry name" value="HTH-TYPE TRANSCRIPTIONAL REGULATOR"/>
    <property type="match status" value="1"/>
</dbReference>
<dbReference type="InterPro" id="IPR050807">
    <property type="entry name" value="TransReg_Diox_bact_type"/>
</dbReference>
<evidence type="ECO:0000313" key="3">
    <source>
        <dbReference type="EMBL" id="TCL45179.1"/>
    </source>
</evidence>
<accession>A0A9X8UL68</accession>
<sequence>MTLGEKLKVLRRREGLSQAELAARLGVSPSAVGMYEQDRRRPTPERLAQLCQLLGVSADYFLGKDYGPLHELDDILSRLHDELRGADTLMFCGETLDEGDIEEITQAIRFGARLAFERRREKRKDDNRK</sequence>
<gene>
    <name evidence="3" type="ORF">EDD78_101160</name>
</gene>
<keyword evidence="1" id="KW-0238">DNA-binding</keyword>
<name>A0A9X8UL68_9FIRM</name>
<dbReference type="Proteomes" id="UP000294682">
    <property type="component" value="Unassembled WGS sequence"/>
</dbReference>
<protein>
    <submittedName>
        <fullName evidence="3">Helix-turn-helix protein</fullName>
    </submittedName>
</protein>
<comment type="caution">
    <text evidence="3">The sequence shown here is derived from an EMBL/GenBank/DDBJ whole genome shotgun (WGS) entry which is preliminary data.</text>
</comment>
<evidence type="ECO:0000259" key="2">
    <source>
        <dbReference type="PROSITE" id="PS50943"/>
    </source>
</evidence>
<evidence type="ECO:0000256" key="1">
    <source>
        <dbReference type="ARBA" id="ARBA00023125"/>
    </source>
</evidence>
<dbReference type="EMBL" id="SLUK01000001">
    <property type="protein sequence ID" value="TCL45179.1"/>
    <property type="molecule type" value="Genomic_DNA"/>
</dbReference>
<feature type="domain" description="HTH cro/C1-type" evidence="2">
    <location>
        <begin position="7"/>
        <end position="61"/>
    </location>
</feature>
<dbReference type="PROSITE" id="PS50943">
    <property type="entry name" value="HTH_CROC1"/>
    <property type="match status" value="1"/>
</dbReference>
<proteinExistence type="predicted"/>
<keyword evidence="4" id="KW-1185">Reference proteome</keyword>
<dbReference type="SMART" id="SM00530">
    <property type="entry name" value="HTH_XRE"/>
    <property type="match status" value="1"/>
</dbReference>
<dbReference type="GO" id="GO:0003700">
    <property type="term" value="F:DNA-binding transcription factor activity"/>
    <property type="evidence" value="ECO:0007669"/>
    <property type="project" value="TreeGrafter"/>
</dbReference>
<dbReference type="GO" id="GO:0005829">
    <property type="term" value="C:cytosol"/>
    <property type="evidence" value="ECO:0007669"/>
    <property type="project" value="TreeGrafter"/>
</dbReference>
<evidence type="ECO:0000313" key="4">
    <source>
        <dbReference type="Proteomes" id="UP000294682"/>
    </source>
</evidence>